<keyword evidence="1" id="KW-0472">Membrane</keyword>
<dbReference type="Proteomes" id="UP001521222">
    <property type="component" value="Unassembled WGS sequence"/>
</dbReference>
<keyword evidence="1" id="KW-0812">Transmembrane</keyword>
<name>A0ABR3R1Z6_9PLEO</name>
<dbReference type="InterPro" id="IPR033121">
    <property type="entry name" value="PEPTIDASE_A1"/>
</dbReference>
<feature type="domain" description="Peptidase A1" evidence="2">
    <location>
        <begin position="45"/>
        <end position="392"/>
    </location>
</feature>
<dbReference type="CDD" id="cd12087">
    <property type="entry name" value="TM_EGFR-like"/>
    <property type="match status" value="1"/>
</dbReference>
<dbReference type="PROSITE" id="PS51767">
    <property type="entry name" value="PEPTIDASE_A1"/>
    <property type="match status" value="1"/>
</dbReference>
<dbReference type="EMBL" id="JAKIXB020000022">
    <property type="protein sequence ID" value="KAL1598460.1"/>
    <property type="molecule type" value="Genomic_DNA"/>
</dbReference>
<gene>
    <name evidence="3" type="ORF">SLS59_006744</name>
</gene>
<proteinExistence type="predicted"/>
<comment type="caution">
    <text evidence="3">The sequence shown here is derived from an EMBL/GenBank/DDBJ whole genome shotgun (WGS) entry which is preliminary data.</text>
</comment>
<dbReference type="InterPro" id="IPR021109">
    <property type="entry name" value="Peptidase_aspartic_dom_sf"/>
</dbReference>
<accession>A0ABR3R1Z6</accession>
<dbReference type="Pfam" id="PF00026">
    <property type="entry name" value="Asp"/>
    <property type="match status" value="1"/>
</dbReference>
<feature type="transmembrane region" description="Helical" evidence="1">
    <location>
        <begin position="431"/>
        <end position="455"/>
    </location>
</feature>
<evidence type="ECO:0000313" key="3">
    <source>
        <dbReference type="EMBL" id="KAL1598460.1"/>
    </source>
</evidence>
<keyword evidence="4" id="KW-1185">Reference proteome</keyword>
<organism evidence="3 4">
    <name type="scientific">Nothophoma quercina</name>
    <dbReference type="NCBI Taxonomy" id="749835"/>
    <lineage>
        <taxon>Eukaryota</taxon>
        <taxon>Fungi</taxon>
        <taxon>Dikarya</taxon>
        <taxon>Ascomycota</taxon>
        <taxon>Pezizomycotina</taxon>
        <taxon>Dothideomycetes</taxon>
        <taxon>Pleosporomycetidae</taxon>
        <taxon>Pleosporales</taxon>
        <taxon>Pleosporineae</taxon>
        <taxon>Didymellaceae</taxon>
        <taxon>Nothophoma</taxon>
    </lineage>
</organism>
<evidence type="ECO:0000256" key="1">
    <source>
        <dbReference type="SAM" id="Phobius"/>
    </source>
</evidence>
<protein>
    <recommendedName>
        <fullName evidence="2">Peptidase A1 domain-containing protein</fullName>
    </recommendedName>
</protein>
<sequence length="553" mass="60303">MGDTSGPVEPVVVRKSGRWLGNDGSWSTYSLTPTTFAAVSADRIARFYVNVGTPPQYFHVLPSFNGQTVYVPIEDDCARLNFTDCGALRGVEIFNSKPSLGFQRNASSTWNELGIYALENGRNFGLDGNALYGFDTAGVFLSNGAAENITLNNQTISAFATPDTWLGQLGLSPFAITVNETEKPRSLLSIMKDDNLIPSLSFGYQAGAAHRYTKVPSSLVLGGYDQSRRSNNTITIPASTDIAVGLQTISITTQNDTTTVINPGILTVIDTAIPELWLPPAICDQIATTLNISYHNESQRYALTTSTHSALQTLDPTFRFKIGTDIRSDPAITIEIPYAAFDLEASYPLFARPTKYFPLRRAENSTQYALGRAFLQEVYIAVDWERDVFNISQAVFSAPMPEPHVVAVQPKIAHSTTTTTTTPDTGSGTELATGAVAGIVIGAVVLLAIVVLGVWGWRRKQRRENVGRYPGALQVLREAQGSEMHEAEGDEKKGAIELGRGNQRDADVELEGDRHCVVELHAPMKTHELSGDSEQRIETEVVYEMDGTSQNRP</sequence>
<evidence type="ECO:0000259" key="2">
    <source>
        <dbReference type="PROSITE" id="PS51767"/>
    </source>
</evidence>
<dbReference type="SUPFAM" id="SSF50630">
    <property type="entry name" value="Acid proteases"/>
    <property type="match status" value="1"/>
</dbReference>
<evidence type="ECO:0000313" key="4">
    <source>
        <dbReference type="Proteomes" id="UP001521222"/>
    </source>
</evidence>
<reference evidence="3 4" key="1">
    <citation type="submission" date="2024-02" db="EMBL/GenBank/DDBJ databases">
        <title>De novo assembly and annotation of 12 fungi associated with fruit tree decline syndrome in Ontario, Canada.</title>
        <authorList>
            <person name="Sulman M."/>
            <person name="Ellouze W."/>
            <person name="Ilyukhin E."/>
        </authorList>
    </citation>
    <scope>NUCLEOTIDE SEQUENCE [LARGE SCALE GENOMIC DNA]</scope>
    <source>
        <strain evidence="3 4">M97-236</strain>
    </source>
</reference>
<keyword evidence="1" id="KW-1133">Transmembrane helix</keyword>
<dbReference type="Gene3D" id="2.40.70.10">
    <property type="entry name" value="Acid Proteases"/>
    <property type="match status" value="2"/>
</dbReference>